<evidence type="ECO:0000313" key="3">
    <source>
        <dbReference type="Proteomes" id="UP000467252"/>
    </source>
</evidence>
<dbReference type="GO" id="GO:0051782">
    <property type="term" value="P:negative regulation of cell division"/>
    <property type="evidence" value="ECO:0007669"/>
    <property type="project" value="TreeGrafter"/>
</dbReference>
<dbReference type="GO" id="GO:0009898">
    <property type="term" value="C:cytoplasmic side of plasma membrane"/>
    <property type="evidence" value="ECO:0007669"/>
    <property type="project" value="TreeGrafter"/>
</dbReference>
<dbReference type="InterPro" id="IPR059050">
    <property type="entry name" value="Rv3660c_N"/>
</dbReference>
<sequence length="370" mass="37941">MARGRVCPQGGSMATTRGVLALIEDPALRGDVDRVCAAAGLPAVHAYEPSSRRVWAGAAAVLLDARAAHRCAQRALPRRARVVLVGRCQPGVAEWEAAIAVGAQRVLTLPGQDAELMAELADASESVRDDAPRGTVLAVIAGRGGAGASVFATALARTASANAGEALLIDVDPWGGGIDLVLGSEADSGLRWPDLMLQGGRVAYPALRDALPRRHGVTVLSCNRTGGDIDPVPLGAVIEAGSRGGATVVCDVARRSTTAAETALASADLVAVVVPADVRSCAAAAAVARWVTTVNPNAGVVVRGPAPGGLRSRRVAEIVELPLLAAMRAQPAVARVLERDGLRLRRQSPLVDAAGRVLAIVREHPVVEAA</sequence>
<dbReference type="Gene3D" id="3.40.50.300">
    <property type="entry name" value="P-loop containing nucleotide triphosphate hydrolases"/>
    <property type="match status" value="1"/>
</dbReference>
<name>A0A7I7UJK1_MYCPV</name>
<evidence type="ECO:0000313" key="2">
    <source>
        <dbReference type="EMBL" id="BBY81592.1"/>
    </source>
</evidence>
<protein>
    <submittedName>
        <fullName evidence="2">ATPase AAA</fullName>
    </submittedName>
</protein>
<dbReference type="Proteomes" id="UP000467252">
    <property type="component" value="Chromosome"/>
</dbReference>
<dbReference type="NCBIfam" id="TIGR03815">
    <property type="entry name" value="CpaE_hom_Actino"/>
    <property type="match status" value="1"/>
</dbReference>
<gene>
    <name evidence="2" type="ORF">MPUL_27500</name>
</gene>
<dbReference type="Pfam" id="PF26563">
    <property type="entry name" value="Rv3660c_N"/>
    <property type="match status" value="1"/>
</dbReference>
<dbReference type="PANTHER" id="PTHR43384">
    <property type="entry name" value="SEPTUM SITE-DETERMINING PROTEIN MIND HOMOLOG, CHLOROPLASTIC-RELATED"/>
    <property type="match status" value="1"/>
</dbReference>
<accession>A0A7I7UJK1</accession>
<dbReference type="InterPro" id="IPR027417">
    <property type="entry name" value="P-loop_NTPase"/>
</dbReference>
<dbReference type="SUPFAM" id="SSF52540">
    <property type="entry name" value="P-loop containing nucleoside triphosphate hydrolases"/>
    <property type="match status" value="1"/>
</dbReference>
<dbReference type="GO" id="GO:0005829">
    <property type="term" value="C:cytosol"/>
    <property type="evidence" value="ECO:0007669"/>
    <property type="project" value="TreeGrafter"/>
</dbReference>
<feature type="domain" description="Rv3660c-like CheY-like N-terminal" evidence="1">
    <location>
        <begin position="23"/>
        <end position="127"/>
    </location>
</feature>
<organism evidence="2 3">
    <name type="scientific">Mycolicibacterium pulveris</name>
    <name type="common">Mycobacterium pulveris</name>
    <dbReference type="NCBI Taxonomy" id="36813"/>
    <lineage>
        <taxon>Bacteria</taxon>
        <taxon>Bacillati</taxon>
        <taxon>Actinomycetota</taxon>
        <taxon>Actinomycetes</taxon>
        <taxon>Mycobacteriales</taxon>
        <taxon>Mycobacteriaceae</taxon>
        <taxon>Mycolicibacterium</taxon>
    </lineage>
</organism>
<dbReference type="InterPro" id="IPR022521">
    <property type="entry name" value="Rv3660c"/>
</dbReference>
<proteinExistence type="predicted"/>
<dbReference type="GO" id="GO:0005524">
    <property type="term" value="F:ATP binding"/>
    <property type="evidence" value="ECO:0007669"/>
    <property type="project" value="TreeGrafter"/>
</dbReference>
<keyword evidence="3" id="KW-1185">Reference proteome</keyword>
<dbReference type="PANTHER" id="PTHR43384:SF11">
    <property type="entry name" value="SEPTUM SITE DETERMINING PROTEIN"/>
    <property type="match status" value="1"/>
</dbReference>
<dbReference type="InterPro" id="IPR050625">
    <property type="entry name" value="ParA/MinD_ATPase"/>
</dbReference>
<dbReference type="GO" id="GO:0016887">
    <property type="term" value="F:ATP hydrolysis activity"/>
    <property type="evidence" value="ECO:0007669"/>
    <property type="project" value="TreeGrafter"/>
</dbReference>
<dbReference type="AlphaFoldDB" id="A0A7I7UJK1"/>
<dbReference type="EMBL" id="AP022599">
    <property type="protein sequence ID" value="BBY81592.1"/>
    <property type="molecule type" value="Genomic_DNA"/>
</dbReference>
<reference evidence="2 3" key="1">
    <citation type="journal article" date="2019" name="Emerg. Microbes Infect.">
        <title>Comprehensive subspecies identification of 175 nontuberculous mycobacteria species based on 7547 genomic profiles.</title>
        <authorList>
            <person name="Matsumoto Y."/>
            <person name="Kinjo T."/>
            <person name="Motooka D."/>
            <person name="Nabeya D."/>
            <person name="Jung N."/>
            <person name="Uechi K."/>
            <person name="Horii T."/>
            <person name="Iida T."/>
            <person name="Fujita J."/>
            <person name="Nakamura S."/>
        </authorList>
    </citation>
    <scope>NUCLEOTIDE SEQUENCE [LARGE SCALE GENOMIC DNA]</scope>
    <source>
        <strain evidence="2 3">JCM 6370</strain>
    </source>
</reference>
<evidence type="ECO:0000259" key="1">
    <source>
        <dbReference type="Pfam" id="PF26563"/>
    </source>
</evidence>